<accession>A0A1V9YJ40</accession>
<evidence type="ECO:0000313" key="1">
    <source>
        <dbReference type="EMBL" id="OQR85763.1"/>
    </source>
</evidence>
<comment type="caution">
    <text evidence="1">The sequence shown here is derived from an EMBL/GenBank/DDBJ whole genome shotgun (WGS) entry which is preliminary data.</text>
</comment>
<evidence type="ECO:0000313" key="2">
    <source>
        <dbReference type="Proteomes" id="UP000243579"/>
    </source>
</evidence>
<protein>
    <submittedName>
        <fullName evidence="1">Uncharacterized protein</fullName>
    </submittedName>
</protein>
<gene>
    <name evidence="1" type="ORF">ACHHYP_20548</name>
</gene>
<dbReference type="EMBL" id="JNBR01001600">
    <property type="protein sequence ID" value="OQR85763.1"/>
    <property type="molecule type" value="Genomic_DNA"/>
</dbReference>
<organism evidence="1 2">
    <name type="scientific">Achlya hypogyna</name>
    <name type="common">Oomycete</name>
    <name type="synonym">Protoachlya hypogyna</name>
    <dbReference type="NCBI Taxonomy" id="1202772"/>
    <lineage>
        <taxon>Eukaryota</taxon>
        <taxon>Sar</taxon>
        <taxon>Stramenopiles</taxon>
        <taxon>Oomycota</taxon>
        <taxon>Saprolegniomycetes</taxon>
        <taxon>Saprolegniales</taxon>
        <taxon>Achlyaceae</taxon>
        <taxon>Achlya</taxon>
    </lineage>
</organism>
<dbReference type="AlphaFoldDB" id="A0A1V9YJ40"/>
<keyword evidence="2" id="KW-1185">Reference proteome</keyword>
<proteinExistence type="predicted"/>
<reference evidence="1 2" key="1">
    <citation type="journal article" date="2014" name="Genome Biol. Evol.">
        <title>The secreted proteins of Achlya hypogyna and Thraustotheca clavata identify the ancestral oomycete secretome and reveal gene acquisitions by horizontal gene transfer.</title>
        <authorList>
            <person name="Misner I."/>
            <person name="Blouin N."/>
            <person name="Leonard G."/>
            <person name="Richards T.A."/>
            <person name="Lane C.E."/>
        </authorList>
    </citation>
    <scope>NUCLEOTIDE SEQUENCE [LARGE SCALE GENOMIC DNA]</scope>
    <source>
        <strain evidence="1 2">ATCC 48635</strain>
    </source>
</reference>
<sequence>MLHESAKGDVAVQCLFCMHHGRDNVEVGGKRKRKQRSIAQVFRKPFKTDNTSDGPRALSDPDKATFLVTSEQFTNSLPYYMDLQKEIASPIVDVIICKLIFDGTSPASVMYSDEDSDTAQSLEVRATAKLQHQLNVMKISKKADDGDL</sequence>
<dbReference type="Proteomes" id="UP000243579">
    <property type="component" value="Unassembled WGS sequence"/>
</dbReference>
<name>A0A1V9YJ40_ACHHY</name>